<evidence type="ECO:0000313" key="3">
    <source>
        <dbReference type="EMBL" id="MEA1081195.1"/>
    </source>
</evidence>
<proteinExistence type="predicted"/>
<feature type="domain" description="GST C-terminal" evidence="2">
    <location>
        <begin position="89"/>
        <end position="241"/>
    </location>
</feature>
<dbReference type="SUPFAM" id="SSF47616">
    <property type="entry name" value="GST C-terminal domain-like"/>
    <property type="match status" value="1"/>
</dbReference>
<dbReference type="PROSITE" id="PS50404">
    <property type="entry name" value="GST_NTER"/>
    <property type="match status" value="1"/>
</dbReference>
<evidence type="ECO:0000259" key="2">
    <source>
        <dbReference type="PROSITE" id="PS50405"/>
    </source>
</evidence>
<name>A0ABU5NZF9_9GAMM</name>
<dbReference type="InterPro" id="IPR010987">
    <property type="entry name" value="Glutathione-S-Trfase_C-like"/>
</dbReference>
<dbReference type="InterPro" id="IPR036282">
    <property type="entry name" value="Glutathione-S-Trfase_C_sf"/>
</dbReference>
<dbReference type="Pfam" id="PF13417">
    <property type="entry name" value="GST_N_3"/>
    <property type="match status" value="1"/>
</dbReference>
<dbReference type="CDD" id="cd00299">
    <property type="entry name" value="GST_C_family"/>
    <property type="match status" value="1"/>
</dbReference>
<evidence type="ECO:0000259" key="1">
    <source>
        <dbReference type="PROSITE" id="PS50404"/>
    </source>
</evidence>
<accession>A0ABU5NZF9</accession>
<dbReference type="CDD" id="cd00570">
    <property type="entry name" value="GST_N_family"/>
    <property type="match status" value="1"/>
</dbReference>
<reference evidence="3 4" key="1">
    <citation type="submission" date="2023-12" db="EMBL/GenBank/DDBJ databases">
        <title>Marinobacter qingdaonensis sp. nov., isolated from the intertidal sediment of Qingdao, PR China.</title>
        <authorList>
            <person name="Li Y."/>
        </authorList>
    </citation>
    <scope>NUCLEOTIDE SEQUENCE [LARGE SCALE GENOMIC DNA]</scope>
    <source>
        <strain evidence="3 4">ASW11-75</strain>
    </source>
</reference>
<feature type="domain" description="GST N-terminal" evidence="1">
    <location>
        <begin position="2"/>
        <end position="81"/>
    </location>
</feature>
<keyword evidence="4" id="KW-1185">Reference proteome</keyword>
<sequence>MSELVLFHYPMSPFSEKIRTMLGYADLHWLSVPVAEMPPRPVLALLVGGYRKIPVAQIGADLFCDTRTIATEIANLANRPELALEHQPEAVRQFVEQVDLEVFMACVMAASDGKLLRKLIRETSLLKTLRFLKDRAQIGRTARVRTVRGAKAKARVLSHLADLEGRLSQDFLFGPSPCIADFSAYHGLWFVCDLAGKPWLRDYPRVTAWMARMRAFGHGQARTFSADEAIERARQSQPRPLPEGTNGDALGTRVRVAPTDYGRDPVFGTLVHAGAHETVIARDTAETGRVHVHFPKQGFRITPAGD</sequence>
<evidence type="ECO:0000313" key="4">
    <source>
        <dbReference type="Proteomes" id="UP001305746"/>
    </source>
</evidence>
<dbReference type="PROSITE" id="PS50405">
    <property type="entry name" value="GST_CTER"/>
    <property type="match status" value="1"/>
</dbReference>
<gene>
    <name evidence="3" type="ORF">U5822_10970</name>
</gene>
<dbReference type="SUPFAM" id="SSF52833">
    <property type="entry name" value="Thioredoxin-like"/>
    <property type="match status" value="1"/>
</dbReference>
<dbReference type="RefSeq" id="WP_322855665.1">
    <property type="nucleotide sequence ID" value="NZ_JAYDCJ010000003.1"/>
</dbReference>
<protein>
    <submittedName>
        <fullName evidence="3">Glutathione S-transferase family protein</fullName>
    </submittedName>
</protein>
<organism evidence="3 4">
    <name type="scientific">Marinobacter qingdaonensis</name>
    <dbReference type="NCBI Taxonomy" id="3108486"/>
    <lineage>
        <taxon>Bacteria</taxon>
        <taxon>Pseudomonadati</taxon>
        <taxon>Pseudomonadota</taxon>
        <taxon>Gammaproteobacteria</taxon>
        <taxon>Pseudomonadales</taxon>
        <taxon>Marinobacteraceae</taxon>
        <taxon>Marinobacter</taxon>
    </lineage>
</organism>
<dbReference type="InterPro" id="IPR004045">
    <property type="entry name" value="Glutathione_S-Trfase_N"/>
</dbReference>
<comment type="caution">
    <text evidence="3">The sequence shown here is derived from an EMBL/GenBank/DDBJ whole genome shotgun (WGS) entry which is preliminary data.</text>
</comment>
<dbReference type="Gene3D" id="3.40.30.110">
    <property type="match status" value="2"/>
</dbReference>
<dbReference type="EMBL" id="JAYDCJ010000003">
    <property type="protein sequence ID" value="MEA1081195.1"/>
    <property type="molecule type" value="Genomic_DNA"/>
</dbReference>
<dbReference type="Pfam" id="PF13410">
    <property type="entry name" value="GST_C_2"/>
    <property type="match status" value="1"/>
</dbReference>
<dbReference type="InterPro" id="IPR036249">
    <property type="entry name" value="Thioredoxin-like_sf"/>
</dbReference>
<dbReference type="Proteomes" id="UP001305746">
    <property type="component" value="Unassembled WGS sequence"/>
</dbReference>